<dbReference type="RefSeq" id="WP_152889044.1">
    <property type="nucleotide sequence ID" value="NZ_WHJC01000071.1"/>
</dbReference>
<keyword evidence="3" id="KW-1185">Reference proteome</keyword>
<gene>
    <name evidence="2" type="ORF">GBZ86_06895</name>
</gene>
<dbReference type="EMBL" id="WHJC01000071">
    <property type="protein sequence ID" value="MPQ43482.1"/>
    <property type="molecule type" value="Genomic_DNA"/>
</dbReference>
<evidence type="ECO:0000256" key="1">
    <source>
        <dbReference type="SAM" id="Phobius"/>
    </source>
</evidence>
<feature type="transmembrane region" description="Helical" evidence="1">
    <location>
        <begin position="12"/>
        <end position="35"/>
    </location>
</feature>
<protein>
    <submittedName>
        <fullName evidence="2">Uncharacterized protein</fullName>
    </submittedName>
</protein>
<name>A0A6I1MML6_9CLOT</name>
<evidence type="ECO:0000313" key="2">
    <source>
        <dbReference type="EMBL" id="MPQ43482.1"/>
    </source>
</evidence>
<evidence type="ECO:0000313" key="3">
    <source>
        <dbReference type="Proteomes" id="UP000430345"/>
    </source>
</evidence>
<keyword evidence="1" id="KW-1133">Transmembrane helix</keyword>
<comment type="caution">
    <text evidence="2">The sequence shown here is derived from an EMBL/GenBank/DDBJ whole genome shotgun (WGS) entry which is preliminary data.</text>
</comment>
<accession>A0A6I1MML6</accession>
<keyword evidence="1" id="KW-0472">Membrane</keyword>
<proteinExistence type="predicted"/>
<dbReference type="AlphaFoldDB" id="A0A6I1MML6"/>
<dbReference type="OrthoDB" id="1938110at2"/>
<organism evidence="2 3">
    <name type="scientific">Clostridium tarantellae</name>
    <dbReference type="NCBI Taxonomy" id="39493"/>
    <lineage>
        <taxon>Bacteria</taxon>
        <taxon>Bacillati</taxon>
        <taxon>Bacillota</taxon>
        <taxon>Clostridia</taxon>
        <taxon>Eubacteriales</taxon>
        <taxon>Clostridiaceae</taxon>
        <taxon>Clostridium</taxon>
    </lineage>
</organism>
<dbReference type="Proteomes" id="UP000430345">
    <property type="component" value="Unassembled WGS sequence"/>
</dbReference>
<keyword evidence="1" id="KW-0812">Transmembrane</keyword>
<sequence length="227" mass="26754">MEKIHENKKKKFLIFLLISLFLIVFILGGICIWYLKLQKEQTRVTSGNIKHEILENLNVTSTALDISSDKEVNKDIWIHNLSNSSALLRVKITPVWIYNSRKISKLNNEEYVSLIFAKDMYKNWIKGNDGYYYYKHILYAHNDKDVHPINDIGKNITENSCYSAQLLDHIELKDKRDYENIYIDGNFDIIIESETLDVNMDLAKKQWKIDKEPLVLEELTKIIKNKK</sequence>
<reference evidence="2 3" key="1">
    <citation type="submission" date="2019-10" db="EMBL/GenBank/DDBJ databases">
        <title>The Genome Sequence of Clostridium tarantellae Isolated from Fish Brain.</title>
        <authorList>
            <person name="Bano L."/>
            <person name="Kiel M."/>
            <person name="Sales G."/>
            <person name="Doxey A.C."/>
            <person name="Mansfield M.J."/>
            <person name="Schiavone M."/>
            <person name="Rossetto O."/>
            <person name="Pirazzini M."/>
            <person name="Dobrindt U."/>
            <person name="Montecucco C."/>
        </authorList>
    </citation>
    <scope>NUCLEOTIDE SEQUENCE [LARGE SCALE GENOMIC DNA]</scope>
    <source>
        <strain evidence="2 3">DSM 3997</strain>
    </source>
</reference>